<evidence type="ECO:0000313" key="4">
    <source>
        <dbReference type="Proteomes" id="UP001152759"/>
    </source>
</evidence>
<feature type="region of interest" description="Disordered" evidence="2">
    <location>
        <begin position="427"/>
        <end position="499"/>
    </location>
</feature>
<dbReference type="Gene3D" id="3.30.559.10">
    <property type="entry name" value="Chloramphenicol acetyltransferase-like domain"/>
    <property type="match status" value="3"/>
</dbReference>
<evidence type="ECO:0000256" key="1">
    <source>
        <dbReference type="ARBA" id="ARBA00022679"/>
    </source>
</evidence>
<organism evidence="3 4">
    <name type="scientific">Bemisia tabaci</name>
    <name type="common">Sweetpotato whitefly</name>
    <name type="synonym">Aleurodes tabaci</name>
    <dbReference type="NCBI Taxonomy" id="7038"/>
    <lineage>
        <taxon>Eukaryota</taxon>
        <taxon>Metazoa</taxon>
        <taxon>Ecdysozoa</taxon>
        <taxon>Arthropoda</taxon>
        <taxon>Hexapoda</taxon>
        <taxon>Insecta</taxon>
        <taxon>Pterygota</taxon>
        <taxon>Neoptera</taxon>
        <taxon>Paraneoptera</taxon>
        <taxon>Hemiptera</taxon>
        <taxon>Sternorrhyncha</taxon>
        <taxon>Aleyrodoidea</taxon>
        <taxon>Aleyrodidae</taxon>
        <taxon>Aleyrodinae</taxon>
        <taxon>Bemisia</taxon>
    </lineage>
</organism>
<proteinExistence type="predicted"/>
<dbReference type="PANTHER" id="PTHR31896">
    <property type="entry name" value="FAMILY REGULATORY PROTEIN, PUTATIVE (AFU_ORTHOLOGUE AFUA_3G14730)-RELATED"/>
    <property type="match status" value="1"/>
</dbReference>
<evidence type="ECO:0000313" key="3">
    <source>
        <dbReference type="EMBL" id="CAH0395525.1"/>
    </source>
</evidence>
<feature type="region of interest" description="Disordered" evidence="2">
    <location>
        <begin position="267"/>
        <end position="296"/>
    </location>
</feature>
<dbReference type="PANTHER" id="PTHR31896:SF50">
    <property type="entry name" value="BAHD ACYLTRANSFERASE DCR"/>
    <property type="match status" value="1"/>
</dbReference>
<dbReference type="InterPro" id="IPR023213">
    <property type="entry name" value="CAT-like_dom_sf"/>
</dbReference>
<dbReference type="AlphaFoldDB" id="A0A9P0AIT4"/>
<name>A0A9P0AIT4_BEMTA</name>
<keyword evidence="4" id="KW-1185">Reference proteome</keyword>
<dbReference type="InterPro" id="IPR051283">
    <property type="entry name" value="Sec_Metabolite_Acyltrans"/>
</dbReference>
<dbReference type="GO" id="GO:0016740">
    <property type="term" value="F:transferase activity"/>
    <property type="evidence" value="ECO:0007669"/>
    <property type="project" value="UniProtKB-KW"/>
</dbReference>
<feature type="compositionally biased region" description="Gly residues" evidence="2">
    <location>
        <begin position="464"/>
        <end position="479"/>
    </location>
</feature>
<evidence type="ECO:0000256" key="2">
    <source>
        <dbReference type="SAM" id="MobiDB-lite"/>
    </source>
</evidence>
<protein>
    <submittedName>
        <fullName evidence="3">Uncharacterized protein</fullName>
    </submittedName>
</protein>
<sequence>MSKEIDKPSVHGGYLHFNLPSYSYGAMIQLFELSGMREVTELADGIFMGFSMNHAVVDGVSLWHFINTLAEVTRGAPPSNLPDFTRDTPLATRAVLPLPPGGPAVASDSDAPLRERIFHFTSDAIARLKRRANEGCPSDAKNRREISSFVSLCAQLWRSVTRARQETTLFRMAVNCRQRQSAHPPSLNNCIKTLTVPRDYRETLKLRNRPEEQNTDLSLLQELHQYYVRRSLFNMINEDAWDSYTFKYMSGHFESYIDRSSFKRESCVSNSQREQPDNQQKTGPYEPRPVGTVTGKHPRSFIPAIRTWDKSHENVPWRQRLGKMVGIRQKIQPMDRHAVVPLNPKLDPHYFGNAVQSTTISASAEDLLTEDLGWGARLLRDTVATHDDSAVRRQVAEWTAHPRLFWTAPRGRRSPWELPALPHVRGRLRVGAPSGGEERAQHEVRRQDVRLPGQGGRRQRRPGGHPGARGHGTPRGGSGVHAVRVGAGDGIGDTPRGIN</sequence>
<dbReference type="EMBL" id="OU963870">
    <property type="protein sequence ID" value="CAH0395525.1"/>
    <property type="molecule type" value="Genomic_DNA"/>
</dbReference>
<feature type="compositionally biased region" description="Polar residues" evidence="2">
    <location>
        <begin position="267"/>
        <end position="282"/>
    </location>
</feature>
<reference evidence="3" key="1">
    <citation type="submission" date="2021-12" db="EMBL/GenBank/DDBJ databases">
        <authorList>
            <person name="King R."/>
        </authorList>
    </citation>
    <scope>NUCLEOTIDE SEQUENCE</scope>
</reference>
<feature type="compositionally biased region" description="Basic and acidic residues" evidence="2">
    <location>
        <begin position="436"/>
        <end position="449"/>
    </location>
</feature>
<keyword evidence="1" id="KW-0808">Transferase</keyword>
<dbReference type="Proteomes" id="UP001152759">
    <property type="component" value="Chromosome 9"/>
</dbReference>
<accession>A0A9P0AIT4</accession>
<gene>
    <name evidence="3" type="ORF">BEMITA_LOCUS13705</name>
</gene>
<dbReference type="Pfam" id="PF02458">
    <property type="entry name" value="Transferase"/>
    <property type="match status" value="2"/>
</dbReference>